<gene>
    <name evidence="1" type="ORF">LTLLF_107805</name>
</gene>
<dbReference type="Pfam" id="PF03665">
    <property type="entry name" value="UPF0172"/>
    <property type="match status" value="2"/>
</dbReference>
<dbReference type="Proteomes" id="UP000710432">
    <property type="component" value="Unassembled WGS sequence"/>
</dbReference>
<name>A0A8J6FXU5_MICOH</name>
<evidence type="ECO:0000313" key="1">
    <source>
        <dbReference type="EMBL" id="KAH0500614.1"/>
    </source>
</evidence>
<dbReference type="PANTHER" id="PTHR12941">
    <property type="entry name" value="ER MEMBRANE PROTEIN COMPLEX"/>
    <property type="match status" value="1"/>
</dbReference>
<accession>A0A8J6FXU5</accession>
<proteinExistence type="predicted"/>
<sequence>MPGVKLTTQAYCKMVLHGAKYPHCAVNGLLVAERQRPRKEHPPGSGSHTLFVDCIPLFHGTLALAPMLEVALTLIDSWCKENSYVIAGYYQANERVKDARWVTSTVQPDTKTALEKAVDATQLALCRASPNQVAEKVASRIAEGFSDTALIMVDNAKFTMDCAAPTIHVYEHHENRWRCRDPHHDYCEDWPEAQRILASLLDSRSYETLVDFDNHLDDIRNDWTNPEINKAVLHLC</sequence>
<dbReference type="AlphaFoldDB" id="A0A8J6FXU5"/>
<dbReference type="GO" id="GO:0072546">
    <property type="term" value="C:EMC complex"/>
    <property type="evidence" value="ECO:0007669"/>
    <property type="project" value="InterPro"/>
</dbReference>
<comment type="caution">
    <text evidence="1">The sequence shown here is derived from an EMBL/GenBank/DDBJ whole genome shotgun (WGS) entry which is preliminary data.</text>
</comment>
<dbReference type="InterPro" id="IPR005366">
    <property type="entry name" value="EMC8/9"/>
</dbReference>
<reference evidence="1" key="1">
    <citation type="submission" date="2020-03" db="EMBL/GenBank/DDBJ databases">
        <title>Studies in the Genomics of Life Span.</title>
        <authorList>
            <person name="Glass D."/>
        </authorList>
    </citation>
    <scope>NUCLEOTIDE SEQUENCE</scope>
    <source>
        <strain evidence="1">LTLLF</strain>
        <tissue evidence="1">Muscle</tissue>
    </source>
</reference>
<dbReference type="EMBL" id="JAATJU010027300">
    <property type="protein sequence ID" value="KAH0500614.1"/>
    <property type="molecule type" value="Genomic_DNA"/>
</dbReference>
<organism evidence="1 2">
    <name type="scientific">Microtus ochrogaster</name>
    <name type="common">Prairie vole</name>
    <dbReference type="NCBI Taxonomy" id="79684"/>
    <lineage>
        <taxon>Eukaryota</taxon>
        <taxon>Metazoa</taxon>
        <taxon>Chordata</taxon>
        <taxon>Craniata</taxon>
        <taxon>Vertebrata</taxon>
        <taxon>Euteleostomi</taxon>
        <taxon>Mammalia</taxon>
        <taxon>Eutheria</taxon>
        <taxon>Euarchontoglires</taxon>
        <taxon>Glires</taxon>
        <taxon>Rodentia</taxon>
        <taxon>Myomorpha</taxon>
        <taxon>Muroidea</taxon>
        <taxon>Cricetidae</taxon>
        <taxon>Arvicolinae</taxon>
        <taxon>Microtus</taxon>
    </lineage>
</organism>
<evidence type="ECO:0000313" key="2">
    <source>
        <dbReference type="Proteomes" id="UP000710432"/>
    </source>
</evidence>
<dbReference type="CDD" id="cd08060">
    <property type="entry name" value="MPN_UPF0172"/>
    <property type="match status" value="1"/>
</dbReference>
<protein>
    <submittedName>
        <fullName evidence="1">ER membrane protein complex subunit 8</fullName>
    </submittedName>
</protein>
<dbReference type="PANTHER" id="PTHR12941:SF13">
    <property type="entry name" value="ER MEMBRANE PROTEIN COMPLEX SUBUNIT 8"/>
    <property type="match status" value="1"/>
</dbReference>